<gene>
    <name evidence="2" type="ORF">SERLADRAFT_406906</name>
</gene>
<dbReference type="HOGENOM" id="CLU_031744_4_0_1"/>
<feature type="region of interest" description="Disordered" evidence="1">
    <location>
        <begin position="341"/>
        <end position="361"/>
    </location>
</feature>
<dbReference type="AlphaFoldDB" id="F8NNF3"/>
<feature type="compositionally biased region" description="Polar residues" evidence="1">
    <location>
        <begin position="28"/>
        <end position="55"/>
    </location>
</feature>
<dbReference type="OrthoDB" id="3248009at2759"/>
<dbReference type="KEGG" id="sla:SERLADRAFT_406906"/>
<name>F8NNF3_SERL9</name>
<evidence type="ECO:0000256" key="1">
    <source>
        <dbReference type="SAM" id="MobiDB-lite"/>
    </source>
</evidence>
<dbReference type="GeneID" id="18812687"/>
<dbReference type="RefSeq" id="XP_007316101.1">
    <property type="nucleotide sequence ID" value="XM_007316039.1"/>
</dbReference>
<dbReference type="Proteomes" id="UP000008064">
    <property type="component" value="Unassembled WGS sequence"/>
</dbReference>
<reference evidence="2" key="1">
    <citation type="submission" date="2011-04" db="EMBL/GenBank/DDBJ databases">
        <title>Evolution of plant cell wall degrading machinery underlies the functional diversity of forest fungi.</title>
        <authorList>
            <consortium name="US DOE Joint Genome Institute (JGI-PGF)"/>
            <person name="Eastwood D.C."/>
            <person name="Floudas D."/>
            <person name="Binder M."/>
            <person name="Majcherczyk A."/>
            <person name="Schneider P."/>
            <person name="Aerts A."/>
            <person name="Asiegbu F.O."/>
            <person name="Baker S.E."/>
            <person name="Barry K."/>
            <person name="Bendiksby M."/>
            <person name="Blumentritt M."/>
            <person name="Coutinho P.M."/>
            <person name="Cullen D."/>
            <person name="Cullen D."/>
            <person name="Gathman A."/>
            <person name="Goodell B."/>
            <person name="Henrissat B."/>
            <person name="Ihrmark K."/>
            <person name="Kauserud H."/>
            <person name="Kohler A."/>
            <person name="LaButti K."/>
            <person name="Lapidus A."/>
            <person name="Lavin J.L."/>
            <person name="Lee Y.-H."/>
            <person name="Lindquist E."/>
            <person name="Lilly W."/>
            <person name="Lucas S."/>
            <person name="Morin E."/>
            <person name="Murat C."/>
            <person name="Oguiza J.A."/>
            <person name="Park J."/>
            <person name="Pisabarro A.G."/>
            <person name="Riley R."/>
            <person name="Rosling A."/>
            <person name="Salamov A."/>
            <person name="Schmidt O."/>
            <person name="Schmutz J."/>
            <person name="Skrede I."/>
            <person name="Stenlid J."/>
            <person name="Wiebenga A."/>
            <person name="Xie X."/>
            <person name="Kues U."/>
            <person name="Hibbett D.S."/>
            <person name="Hoffmeister D."/>
            <person name="Hogberg N."/>
            <person name="Martin F."/>
            <person name="Grigoriev I.V."/>
            <person name="Watkinson S.C."/>
        </authorList>
    </citation>
    <scope>NUCLEOTIDE SEQUENCE</scope>
    <source>
        <strain evidence="2">S7.9</strain>
    </source>
</reference>
<evidence type="ECO:0000313" key="2">
    <source>
        <dbReference type="EMBL" id="EGO28010.1"/>
    </source>
</evidence>
<protein>
    <submittedName>
        <fullName evidence="2">Uncharacterized protein</fullName>
    </submittedName>
</protein>
<feature type="compositionally biased region" description="Basic residues" evidence="1">
    <location>
        <begin position="1"/>
        <end position="18"/>
    </location>
</feature>
<dbReference type="EMBL" id="GL945431">
    <property type="protein sequence ID" value="EGO28010.1"/>
    <property type="molecule type" value="Genomic_DNA"/>
</dbReference>
<sequence>MGKGRQKDKRKNTGRAGRKQLDKHLIQRQPQAEESGSNQNHVNGNRMAYQSSESGSDMEISCEMSPNLLYRAAWKAQITANQAKENARLIQRKYEDTVDHTLSLEERSPDDAPLRKKRNLTDSHEDEKVVKRLGQKFLITHMLWMQDAVNTFDTPVDNEYSHFCRFEDKASKIQGQLRDIKEILPLCFHSLLGEMWLGQIFRDGWKKDRIGKLTCNPWQVENLHNNHTGEMEVDNIFLNQVLMLENQPFYAMRNNETMDIKWGLDHTTPGMIVASAVLPHWALSPNDSLKEHSADSGIDWHDDFENYLEYLMSGIQKQKSSVLNIFRQWDQVLFPNAKKGFGGRVSKEDREEDEGSNGSAE</sequence>
<organism>
    <name type="scientific">Serpula lacrymans var. lacrymans (strain S7.9)</name>
    <name type="common">Dry rot fungus</name>
    <dbReference type="NCBI Taxonomy" id="578457"/>
    <lineage>
        <taxon>Eukaryota</taxon>
        <taxon>Fungi</taxon>
        <taxon>Dikarya</taxon>
        <taxon>Basidiomycota</taxon>
        <taxon>Agaricomycotina</taxon>
        <taxon>Agaricomycetes</taxon>
        <taxon>Agaricomycetidae</taxon>
        <taxon>Boletales</taxon>
        <taxon>Coniophorineae</taxon>
        <taxon>Serpulaceae</taxon>
        <taxon>Serpula</taxon>
    </lineage>
</organism>
<feature type="region of interest" description="Disordered" evidence="1">
    <location>
        <begin position="101"/>
        <end position="120"/>
    </location>
</feature>
<proteinExistence type="predicted"/>
<feature type="region of interest" description="Disordered" evidence="1">
    <location>
        <begin position="1"/>
        <end position="58"/>
    </location>
</feature>
<accession>F8NNF3</accession>